<dbReference type="PATRIC" id="fig|81035.3.peg.1239"/>
<dbReference type="GO" id="GO:0005737">
    <property type="term" value="C:cytoplasm"/>
    <property type="evidence" value="ECO:0007669"/>
    <property type="project" value="TreeGrafter"/>
</dbReference>
<name>A0A0N1JNY5_PSESX</name>
<dbReference type="InterPro" id="IPR051326">
    <property type="entry name" value="Kynurenine-oxoglutarate_AT"/>
</dbReference>
<reference evidence="6 7" key="1">
    <citation type="submission" date="2015-07" db="EMBL/GenBank/DDBJ databases">
        <authorList>
            <person name="Noorani M."/>
        </authorList>
    </citation>
    <scope>NUCLEOTIDE SEQUENCE [LARGE SCALE GENOMIC DNA]</scope>
    <source>
        <strain evidence="6 7">0788_9</strain>
    </source>
</reference>
<dbReference type="PANTHER" id="PTHR43807:SF20">
    <property type="entry name" value="FI04487P"/>
    <property type="match status" value="1"/>
</dbReference>
<evidence type="ECO:0000313" key="7">
    <source>
        <dbReference type="Proteomes" id="UP000037891"/>
    </source>
</evidence>
<dbReference type="Gene3D" id="3.90.1150.10">
    <property type="entry name" value="Aspartate Aminotransferase, domain 1"/>
    <property type="match status" value="1"/>
</dbReference>
<dbReference type="Pfam" id="PF00155">
    <property type="entry name" value="Aminotran_1_2"/>
    <property type="match status" value="1"/>
</dbReference>
<dbReference type="GO" id="GO:0016212">
    <property type="term" value="F:kynurenine-oxoglutarate transaminase activity"/>
    <property type="evidence" value="ECO:0007669"/>
    <property type="project" value="TreeGrafter"/>
</dbReference>
<evidence type="ECO:0000259" key="5">
    <source>
        <dbReference type="Pfam" id="PF00155"/>
    </source>
</evidence>
<keyword evidence="3 6" id="KW-0808">Transferase</keyword>
<evidence type="ECO:0000256" key="3">
    <source>
        <dbReference type="ARBA" id="ARBA00022679"/>
    </source>
</evidence>
<evidence type="ECO:0000256" key="4">
    <source>
        <dbReference type="ARBA" id="ARBA00022898"/>
    </source>
</evidence>
<comment type="cofactor">
    <cofactor evidence="1">
        <name>pyridoxal 5'-phosphate</name>
        <dbReference type="ChEBI" id="CHEBI:597326"/>
    </cofactor>
</comment>
<dbReference type="CDD" id="cd00609">
    <property type="entry name" value="AAT_like"/>
    <property type="match status" value="1"/>
</dbReference>
<evidence type="ECO:0000313" key="6">
    <source>
        <dbReference type="EMBL" id="KPC31807.1"/>
    </source>
</evidence>
<keyword evidence="2 6" id="KW-0032">Aminotransferase</keyword>
<dbReference type="PANTHER" id="PTHR43807">
    <property type="entry name" value="FI04487P"/>
    <property type="match status" value="1"/>
</dbReference>
<feature type="domain" description="Aminotransferase class I/classII large" evidence="5">
    <location>
        <begin position="54"/>
        <end position="371"/>
    </location>
</feature>
<dbReference type="AlphaFoldDB" id="A0A0N1JNY5"/>
<sequence length="375" mass="41827">MELLELVGRAALFKEASNYARQMHAVNLSQGLPEPLFDDEMNSVLVTQLVEGWQYADPRGEGMLRERIAQRFLPEGGTDTGVLVTSGCTEALLLALMAARSEFGNSIIFFEPFYPYYPGLASLCGMDFVTVPLASVSSGGGPDWGQVEAQLRDGVRILLLNTPHNPTGWCMGDEDWKQLEMFSATYDFLVILDEAYKYYSYETIDSGDLPERTFKWLSAGSASKMLSMTGVRIGWLLGDTQLVESAYARHLYLSYCQPRPLQGAVALLLDKLTPQRVDELQKLYRDKRDRLARTLTAAGFQIGLPAGGHYIMADYSHIAPQMDAHRFSQHMAEHVGVMPLAASPFYMEGSHSQVRFSFSASRPVLDEACRRMEAM</sequence>
<dbReference type="EMBL" id="LGLN01000037">
    <property type="protein sequence ID" value="KPC31807.1"/>
    <property type="molecule type" value="Genomic_DNA"/>
</dbReference>
<organism evidence="6 7">
    <name type="scientific">Pseudomonas syringae pv. cilantro</name>
    <dbReference type="NCBI Taxonomy" id="81035"/>
    <lineage>
        <taxon>Bacteria</taxon>
        <taxon>Pseudomonadati</taxon>
        <taxon>Pseudomonadota</taxon>
        <taxon>Gammaproteobacteria</taxon>
        <taxon>Pseudomonadales</taxon>
        <taxon>Pseudomonadaceae</taxon>
        <taxon>Pseudomonas</taxon>
        <taxon>Pseudomonas syringae</taxon>
    </lineage>
</organism>
<dbReference type="Gene3D" id="3.40.640.10">
    <property type="entry name" value="Type I PLP-dependent aspartate aminotransferase-like (Major domain)"/>
    <property type="match status" value="1"/>
</dbReference>
<dbReference type="InterPro" id="IPR004839">
    <property type="entry name" value="Aminotransferase_I/II_large"/>
</dbReference>
<keyword evidence="4" id="KW-0663">Pyridoxal phosphate</keyword>
<dbReference type="Proteomes" id="UP000037891">
    <property type="component" value="Unassembled WGS sequence"/>
</dbReference>
<reference evidence="6 7" key="2">
    <citation type="submission" date="2015-10" db="EMBL/GenBank/DDBJ databases">
        <title>Comparative genomics and high-throughput reverse genetic screens identify a new phytobacterial MAMP and an Arabidopsis receptor required for immune elicitation.</title>
        <authorList>
            <person name="Mott G.A."/>
            <person name="Thakur S."/>
            <person name="Wang P.W."/>
            <person name="Desveaux D."/>
            <person name="Guttman D.S."/>
        </authorList>
    </citation>
    <scope>NUCLEOTIDE SEQUENCE [LARGE SCALE GENOMIC DNA]</scope>
    <source>
        <strain evidence="6 7">0788_9</strain>
    </source>
</reference>
<dbReference type="InterPro" id="IPR015424">
    <property type="entry name" value="PyrdxlP-dep_Trfase"/>
</dbReference>
<dbReference type="SUPFAM" id="SSF53383">
    <property type="entry name" value="PLP-dependent transferases"/>
    <property type="match status" value="1"/>
</dbReference>
<comment type="caution">
    <text evidence="6">The sequence shown here is derived from an EMBL/GenBank/DDBJ whole genome shotgun (WGS) entry which is preliminary data.</text>
</comment>
<dbReference type="InterPro" id="IPR015422">
    <property type="entry name" value="PyrdxlP-dep_Trfase_small"/>
</dbReference>
<protein>
    <submittedName>
        <fullName evidence="6">Aminotransferase</fullName>
    </submittedName>
</protein>
<evidence type="ECO:0000256" key="1">
    <source>
        <dbReference type="ARBA" id="ARBA00001933"/>
    </source>
</evidence>
<accession>A0A0N1JNY5</accession>
<dbReference type="RefSeq" id="WP_054085992.1">
    <property type="nucleotide sequence ID" value="NZ_LGLN01000037.1"/>
</dbReference>
<gene>
    <name evidence="6" type="ORF">ABJ99_1165</name>
</gene>
<dbReference type="InterPro" id="IPR015421">
    <property type="entry name" value="PyrdxlP-dep_Trfase_major"/>
</dbReference>
<dbReference type="GO" id="GO:0030170">
    <property type="term" value="F:pyridoxal phosphate binding"/>
    <property type="evidence" value="ECO:0007669"/>
    <property type="project" value="InterPro"/>
</dbReference>
<evidence type="ECO:0000256" key="2">
    <source>
        <dbReference type="ARBA" id="ARBA00022576"/>
    </source>
</evidence>
<proteinExistence type="predicted"/>